<evidence type="ECO:0000313" key="2">
    <source>
        <dbReference type="EMBL" id="OAA57380.1"/>
    </source>
</evidence>
<feature type="compositionally biased region" description="Low complexity" evidence="1">
    <location>
        <begin position="74"/>
        <end position="85"/>
    </location>
</feature>
<protein>
    <recommendedName>
        <fullName evidence="4">Autophagy protein</fullName>
    </recommendedName>
</protein>
<reference evidence="2 3" key="1">
    <citation type="journal article" date="2016" name="Genome Biol. Evol.">
        <title>Divergent and convergent evolution of fungal pathogenicity.</title>
        <authorList>
            <person name="Shang Y."/>
            <person name="Xiao G."/>
            <person name="Zheng P."/>
            <person name="Cen K."/>
            <person name="Zhan S."/>
            <person name="Wang C."/>
        </authorList>
    </citation>
    <scope>NUCLEOTIDE SEQUENCE [LARGE SCALE GENOMIC DNA]</scope>
    <source>
        <strain evidence="2 3">RCEF 264</strain>
    </source>
</reference>
<organism evidence="2 3">
    <name type="scientific">Niveomyces insectorum RCEF 264</name>
    <dbReference type="NCBI Taxonomy" id="1081102"/>
    <lineage>
        <taxon>Eukaryota</taxon>
        <taxon>Fungi</taxon>
        <taxon>Dikarya</taxon>
        <taxon>Ascomycota</taxon>
        <taxon>Pezizomycotina</taxon>
        <taxon>Sordariomycetes</taxon>
        <taxon>Hypocreomycetidae</taxon>
        <taxon>Hypocreales</taxon>
        <taxon>Cordycipitaceae</taxon>
        <taxon>Niveomyces</taxon>
    </lineage>
</organism>
<sequence>MGWFGGLFGSSAEPSPDPFAKLDPRVRAFLQKESPVKYQQAEATATSSDQFSPTRPPSSPQHAVSPTSQPAHEASTTTATTSSTQPPAPFVPPESLFQDGRYAHLWKTYRPLAAIEAETKSDHERLMDVLDAYKERRAQIGRAALENCALEQIDWNTCIKTGPLKSRMTMCHAEMKKFERCYNMQSRLLKALGYLSTYDRPPEVDERIQIHADTLYHRMLEQEAAQELAKAEGRPVPEATDFATSLTLPAPPAPTHGVTDPATSTTDVEDIPEDIRKQWDARLAKLPENERPAEEAALRAEVQARAEMAGRVTALRAAQAAERERRKTEGQATLVDRVTGLFSGK</sequence>
<feature type="region of interest" description="Disordered" evidence="1">
    <location>
        <begin position="1"/>
        <end position="94"/>
    </location>
</feature>
<evidence type="ECO:0000313" key="3">
    <source>
        <dbReference type="Proteomes" id="UP000076874"/>
    </source>
</evidence>
<feature type="compositionally biased region" description="Polar residues" evidence="1">
    <location>
        <begin position="41"/>
        <end position="53"/>
    </location>
</feature>
<name>A0A167Q7R3_9HYPO</name>
<dbReference type="AlphaFoldDB" id="A0A167Q7R3"/>
<evidence type="ECO:0000256" key="1">
    <source>
        <dbReference type="SAM" id="MobiDB-lite"/>
    </source>
</evidence>
<feature type="region of interest" description="Disordered" evidence="1">
    <location>
        <begin position="248"/>
        <end position="268"/>
    </location>
</feature>
<accession>A0A167Q7R3</accession>
<dbReference type="STRING" id="1081102.A0A167Q7R3"/>
<keyword evidence="3" id="KW-1185">Reference proteome</keyword>
<proteinExistence type="predicted"/>
<dbReference type="Proteomes" id="UP000076874">
    <property type="component" value="Unassembled WGS sequence"/>
</dbReference>
<evidence type="ECO:0008006" key="4">
    <source>
        <dbReference type="Google" id="ProtNLM"/>
    </source>
</evidence>
<dbReference type="OrthoDB" id="2103031at2759"/>
<dbReference type="EMBL" id="AZHD01000014">
    <property type="protein sequence ID" value="OAA57380.1"/>
    <property type="molecule type" value="Genomic_DNA"/>
</dbReference>
<comment type="caution">
    <text evidence="2">The sequence shown here is derived from an EMBL/GenBank/DDBJ whole genome shotgun (WGS) entry which is preliminary data.</text>
</comment>
<gene>
    <name evidence="2" type="ORF">SPI_07039</name>
</gene>
<feature type="compositionally biased region" description="Polar residues" evidence="1">
    <location>
        <begin position="60"/>
        <end position="70"/>
    </location>
</feature>